<dbReference type="Proteomes" id="UP000221165">
    <property type="component" value="Unassembled WGS sequence"/>
</dbReference>
<feature type="region of interest" description="Disordered" evidence="1">
    <location>
        <begin position="998"/>
        <end position="1088"/>
    </location>
</feature>
<dbReference type="EMBL" id="MIGC01003823">
    <property type="protein sequence ID" value="PHJ18881.1"/>
    <property type="molecule type" value="Genomic_DNA"/>
</dbReference>
<feature type="compositionally biased region" description="Basic and acidic residues" evidence="1">
    <location>
        <begin position="612"/>
        <end position="622"/>
    </location>
</feature>
<evidence type="ECO:0000313" key="3">
    <source>
        <dbReference type="Proteomes" id="UP000221165"/>
    </source>
</evidence>
<feature type="region of interest" description="Disordered" evidence="1">
    <location>
        <begin position="1191"/>
        <end position="1234"/>
    </location>
</feature>
<name>A0A2C6JVS8_9APIC</name>
<dbReference type="OrthoDB" id="332317at2759"/>
<evidence type="ECO:0000313" key="2">
    <source>
        <dbReference type="EMBL" id="PHJ18881.1"/>
    </source>
</evidence>
<feature type="region of interest" description="Disordered" evidence="1">
    <location>
        <begin position="1"/>
        <end position="68"/>
    </location>
</feature>
<dbReference type="GeneID" id="94430650"/>
<dbReference type="VEuPathDB" id="ToxoDB:CSUI_007291"/>
<keyword evidence="3" id="KW-1185">Reference proteome</keyword>
<feature type="compositionally biased region" description="Low complexity" evidence="1">
    <location>
        <begin position="565"/>
        <end position="582"/>
    </location>
</feature>
<dbReference type="RefSeq" id="XP_067920585.1">
    <property type="nucleotide sequence ID" value="XM_068067439.1"/>
</dbReference>
<feature type="compositionally biased region" description="Polar residues" evidence="1">
    <location>
        <begin position="1614"/>
        <end position="1624"/>
    </location>
</feature>
<feature type="region of interest" description="Disordered" evidence="1">
    <location>
        <begin position="1453"/>
        <end position="1473"/>
    </location>
</feature>
<feature type="region of interest" description="Disordered" evidence="1">
    <location>
        <begin position="1613"/>
        <end position="1645"/>
    </location>
</feature>
<evidence type="ECO:0000256" key="1">
    <source>
        <dbReference type="SAM" id="MobiDB-lite"/>
    </source>
</evidence>
<feature type="compositionally biased region" description="Basic and acidic residues" evidence="1">
    <location>
        <begin position="1193"/>
        <end position="1202"/>
    </location>
</feature>
<proteinExistence type="predicted"/>
<feature type="region of interest" description="Disordered" evidence="1">
    <location>
        <begin position="1106"/>
        <end position="1154"/>
    </location>
</feature>
<feature type="region of interest" description="Disordered" evidence="1">
    <location>
        <begin position="560"/>
        <end position="646"/>
    </location>
</feature>
<feature type="region of interest" description="Disordered" evidence="1">
    <location>
        <begin position="678"/>
        <end position="699"/>
    </location>
</feature>
<feature type="compositionally biased region" description="Polar residues" evidence="1">
    <location>
        <begin position="1207"/>
        <end position="1219"/>
    </location>
</feature>
<feature type="compositionally biased region" description="Basic and acidic residues" evidence="1">
    <location>
        <begin position="1030"/>
        <end position="1051"/>
    </location>
</feature>
<feature type="region of interest" description="Disordered" evidence="1">
    <location>
        <begin position="810"/>
        <end position="843"/>
    </location>
</feature>
<feature type="compositionally biased region" description="Low complexity" evidence="1">
    <location>
        <begin position="1071"/>
        <end position="1086"/>
    </location>
</feature>
<feature type="compositionally biased region" description="Polar residues" evidence="1">
    <location>
        <begin position="1108"/>
        <end position="1126"/>
    </location>
</feature>
<reference evidence="2 3" key="1">
    <citation type="journal article" date="2017" name="Int. J. Parasitol.">
        <title>The genome of the protozoan parasite Cystoisospora suis and a reverse vaccinology approach to identify vaccine candidates.</title>
        <authorList>
            <person name="Palmieri N."/>
            <person name="Shrestha A."/>
            <person name="Ruttkowski B."/>
            <person name="Beck T."/>
            <person name="Vogl C."/>
            <person name="Tomley F."/>
            <person name="Blake D.P."/>
            <person name="Joachim A."/>
        </authorList>
    </citation>
    <scope>NUCLEOTIDE SEQUENCE [LARGE SCALE GENOMIC DNA]</scope>
    <source>
        <strain evidence="2 3">Wien I</strain>
    </source>
</reference>
<comment type="caution">
    <text evidence="2">The sequence shown here is derived from an EMBL/GenBank/DDBJ whole genome shotgun (WGS) entry which is preliminary data.</text>
</comment>
<feature type="compositionally biased region" description="Basic and acidic residues" evidence="1">
    <location>
        <begin position="1455"/>
        <end position="1469"/>
    </location>
</feature>
<organism evidence="2 3">
    <name type="scientific">Cystoisospora suis</name>
    <dbReference type="NCBI Taxonomy" id="483139"/>
    <lineage>
        <taxon>Eukaryota</taxon>
        <taxon>Sar</taxon>
        <taxon>Alveolata</taxon>
        <taxon>Apicomplexa</taxon>
        <taxon>Conoidasida</taxon>
        <taxon>Coccidia</taxon>
        <taxon>Eucoccidiorida</taxon>
        <taxon>Eimeriorina</taxon>
        <taxon>Sarcocystidae</taxon>
        <taxon>Cystoisospora</taxon>
    </lineage>
</organism>
<sequence>MGTETMSQAAPEPESGSSAVSSDYVQGGKAARRDEPQSKPSPESQAHVEEPSKSQSGPVEHNPCGDGGDFALPGAAALLEDGFRFFLFTSPSQLVPLEAPTPCCCDSEDGEPSAMEEADSRPFPYFRHYGDCSPFPVSEALFKRLTYDVAVVKETCSPAASQATAKDKQGDGVASWPASFPAFLPPGRPIDANATFVAYGLGASVRLMPIVGSPEDGPEKSFKASLLDQLSGSSSVAPVPKPTAVSVSLSQDRKPHFLLVSDSNNLVSVFKVSIPGPSSASTSAAGPASKGSGGGASPFLLLQLPKSSCTGDRAFPEACADSSSSGCSVYVTWVPRVLPEAGTAAARQASRVEGVAGPTLLGGGVFFVTVQSHQVVVWSLPVLRSYCVSQSITPEKQPLAVDDSVLSHCACVVPLREAWAAARALEKQKPEAAAGTPTTAAVSPAYGQSSSSSSSLPTFASSSSSHPALFSASAFLGVRGGPGFSLSHMRTALGGGRGSAGGDFTVQAVTFCPFSGCLIVGFGGNCVAAWRISSTQNLSPRCELLGAQLLPTAPVPPGMCELDPSVRSPSASPSASPGPREAPTFDDTIHTDHSGPLSNPFDQFFLKATTEAPEKTGSRGLERPASPSRGGKLQSPGGNVLHPATHDTNGMLTRQANSSASGMIAQSLTSISSLHVLRASRGSEEASEEDVMERDRGDAGTRGKQRVFLLVGSARNCCLRVFPLLLPTEPFGQAPTSFGRQPLVGPCVQTLLLDVGCAASGTRQRKFDRGVALPWAFVRVDPAQRMVMWSVSGCERTRVHRETCRLRKGDRGEEPCSVVPQRRRQASSGLQELGDGETGSGDSSSVLLMEVNQQLSANDIPGEGSAGTSELRSADAFSGPVRQAARLPLPSLLALPPKRAIRSVSSIFALYRPKKREVSEDYTVISSGDGKGPARVGGASDFEFETLEPGELAVYSFCVKKAADLALHELVQGESHKTLQDLYRQPNIQWVSRIESAGLPAPSGETEPPAQINGDTKGEARDASTGGKRKCTEDADELKTRDRSPDLEQRICENVSAPSERLKEEAPVCAAPPQSASPIPASQAIPCNDKTPRNILMMLLGRGRVGSAGSQTVSPTGDAPSETSTAPAEVPTRDPIVSSLSGQPPAQLKAHPGELCSERGRNQVVVSVDSSVSEGSGGVEVEESLIFNGDSCSGRRREERTEAGTGSVTTDGTATQAGSQRVAPPRNKILSSEGGQLAVPNVNAIDAEVQLAEAETLGARGAAGQTPRTKKGFDAALASALQVMGDSLSNKIQALAPGLATQISAALVACPELRGTTAASKHDHEMQKQALSAVLTPVVVAELTRQFSQHVVPGMREAVGAGLTDVRAVVAAEMAEFRRQAALESSAVDQSIQQLQSQLQQGLQRVQSQLPQQATSQRQNGVHSVDMLKQAVAGIDEAVKSQSELVVKVGLASAERSRSMHERPEKKLVPTETFSRSTAMQSLRFPYGFLLSCAQQLDLITKSLSAVQRQQAQQQQSLNQLLGQQSQQQQNYQKVSSTQTQQLQLLTSQSTQQQQTVQQVLSVYSQCGQDIQQIVKRQTKQEQSLQTHGQTLEQLVQLHKQLQADLQRVERTLASAQAAASHTRPQLPGQMPGAQGDNSPLSETEQLRRSLLEQLNQHKYEDAFSQAIAADIEQNTGGGWVLMLCNSLHPGKFFERDPLPLGQAALVGAVKILSEGLQEDLVQRRKPAVQQRVAWISEALFQIAGPLPQMCRSDFLDLVEEIRANLTWAHQQLQKPDLAEMFPRSVNDGVTLCIKQLKRWVSSLFPRERSAEYRFSPPA</sequence>
<protein>
    <submittedName>
        <fullName evidence="2">Uncharacterized protein</fullName>
    </submittedName>
</protein>
<accession>A0A2C6JVS8</accession>
<gene>
    <name evidence="2" type="ORF">CSUI_007291</name>
</gene>
<feature type="compositionally biased region" description="Polar residues" evidence="1">
    <location>
        <begin position="15"/>
        <end position="24"/>
    </location>
</feature>